<organism evidence="1 2">
    <name type="scientific">Campylobacter phage PC5</name>
    <dbReference type="NCBI Taxonomy" id="1541690"/>
    <lineage>
        <taxon>Viruses</taxon>
        <taxon>Duplodnaviria</taxon>
        <taxon>Heunggongvirae</taxon>
        <taxon>Uroviricota</taxon>
        <taxon>Caudoviricetes</taxon>
        <taxon>Connertonviridae</taxon>
        <taxon>Fletchervirus</taxon>
        <taxon>Fletchervirus PC5</taxon>
    </lineage>
</organism>
<gene>
    <name evidence="1" type="ORF">PC5_00069</name>
</gene>
<evidence type="ECO:0000313" key="1">
    <source>
        <dbReference type="EMBL" id="ANH51191.1"/>
    </source>
</evidence>
<evidence type="ECO:0000313" key="2">
    <source>
        <dbReference type="Proteomes" id="UP000221511"/>
    </source>
</evidence>
<protein>
    <submittedName>
        <fullName evidence="1">Sigma factor</fullName>
    </submittedName>
</protein>
<accession>A0A1B0XVN1</accession>
<dbReference type="EMBL" id="KX229736">
    <property type="protein sequence ID" value="ANH51191.1"/>
    <property type="molecule type" value="Genomic_DNA"/>
</dbReference>
<keyword evidence="2" id="KW-1185">Reference proteome</keyword>
<name>A0A1B0XVN1_9CAUD</name>
<sequence length="289" mass="34679">MDYLKEEDLRDEIIKLQKVEKLKELLKIEDKTDDDIQQIEKLREEGISEHYKKTKFGEMCLLLIKRILTMPKFSGYTYKDDFYSNATEKLMLYVIPNFDANKVSKISKEPVKAFAYCTQIIVNSILQVINERKAEQELLKNYYTDYTELELRLEQKEYTCCYKTDDENIEYDVEIYPIVVIDDKLYIVEDINKKVETDLNLDTSKRYFIVNEDVIQSNTLWDILKNIDNNKTVRMIYHHDYLLKTDEYNKITGKNFKTLDIMKFRNTYIPSFPKKEKKTVESELDIWEN</sequence>
<reference evidence="1 2" key="1">
    <citation type="submission" date="2016-05" db="EMBL/GenBank/DDBJ databases">
        <title>Campylobacter bacteriophages isolated in Slovenia.</title>
        <authorList>
            <person name="Janez N."/>
            <person name="Peterka M."/>
            <person name="Accetto T."/>
        </authorList>
    </citation>
    <scope>NUCLEOTIDE SEQUENCE [LARGE SCALE GENOMIC DNA]</scope>
</reference>
<proteinExistence type="predicted"/>
<dbReference type="Proteomes" id="UP000221511">
    <property type="component" value="Segment"/>
</dbReference>